<dbReference type="InterPro" id="IPR017439">
    <property type="entry name" value="Amidohydrolase"/>
</dbReference>
<dbReference type="InterPro" id="IPR002933">
    <property type="entry name" value="Peptidase_M20"/>
</dbReference>
<dbReference type="PANTHER" id="PTHR11014:SF122">
    <property type="entry name" value="AMIDOHYDROLASE AMHX"/>
    <property type="match status" value="1"/>
</dbReference>
<dbReference type="CDD" id="cd08018">
    <property type="entry name" value="M20_Acy1_amhX-like"/>
    <property type="match status" value="1"/>
</dbReference>
<name>A0A372LS79_9BACI</name>
<keyword evidence="1" id="KW-0464">Manganese</keyword>
<feature type="binding site" evidence="1">
    <location>
        <position position="95"/>
    </location>
    <ligand>
        <name>Mn(2+)</name>
        <dbReference type="ChEBI" id="CHEBI:29035"/>
        <label>2</label>
    </ligand>
</feature>
<dbReference type="GO" id="GO:0016787">
    <property type="term" value="F:hydrolase activity"/>
    <property type="evidence" value="ECO:0007669"/>
    <property type="project" value="UniProtKB-KW"/>
</dbReference>
<dbReference type="Proteomes" id="UP000264541">
    <property type="component" value="Unassembled WGS sequence"/>
</dbReference>
<feature type="binding site" evidence="1">
    <location>
        <position position="348"/>
    </location>
    <ligand>
        <name>Mn(2+)</name>
        <dbReference type="ChEBI" id="CHEBI:29035"/>
        <label>2</label>
    </ligand>
</feature>
<accession>A0A372LS79</accession>
<reference evidence="3 4" key="1">
    <citation type="submission" date="2018-08" db="EMBL/GenBank/DDBJ databases">
        <title>Bacillus chawlae sp. nov., Bacillus glennii sp. nov., and Bacillus saganii sp. nov. Isolated from the Vehicle Assembly Building at Kennedy Space Center where the Viking Spacecraft were Assembled.</title>
        <authorList>
            <person name="Seuylemezian A."/>
            <person name="Vaishampayan P."/>
        </authorList>
    </citation>
    <scope>NUCLEOTIDE SEQUENCE [LARGE SCALE GENOMIC DNA]</scope>
    <source>
        <strain evidence="3 4">V47-23a</strain>
    </source>
</reference>
<dbReference type="GO" id="GO:0046872">
    <property type="term" value="F:metal ion binding"/>
    <property type="evidence" value="ECO:0007669"/>
    <property type="project" value="UniProtKB-KW"/>
</dbReference>
<comment type="cofactor">
    <cofactor evidence="1">
        <name>Mn(2+)</name>
        <dbReference type="ChEBI" id="CHEBI:29035"/>
    </cofactor>
    <text evidence="1">The Mn(2+) ion enhances activity.</text>
</comment>
<evidence type="ECO:0000259" key="2">
    <source>
        <dbReference type="Pfam" id="PF07687"/>
    </source>
</evidence>
<feature type="domain" description="Peptidase M20 dimerisation" evidence="2">
    <location>
        <begin position="168"/>
        <end position="268"/>
    </location>
</feature>
<dbReference type="RefSeq" id="WP_117325144.1">
    <property type="nucleotide sequence ID" value="NZ_QVTE01000008.1"/>
</dbReference>
<organism evidence="3 4">
    <name type="scientific">Peribacillus saganii</name>
    <dbReference type="NCBI Taxonomy" id="2303992"/>
    <lineage>
        <taxon>Bacteria</taxon>
        <taxon>Bacillati</taxon>
        <taxon>Bacillota</taxon>
        <taxon>Bacilli</taxon>
        <taxon>Bacillales</taxon>
        <taxon>Bacillaceae</taxon>
        <taxon>Peribacillus</taxon>
    </lineage>
</organism>
<dbReference type="Pfam" id="PF07687">
    <property type="entry name" value="M20_dimer"/>
    <property type="match status" value="1"/>
</dbReference>
<feature type="binding site" evidence="1">
    <location>
        <position position="153"/>
    </location>
    <ligand>
        <name>Mn(2+)</name>
        <dbReference type="ChEBI" id="CHEBI:29035"/>
        <label>2</label>
    </ligand>
</feature>
<evidence type="ECO:0000313" key="3">
    <source>
        <dbReference type="EMBL" id="RFU70916.1"/>
    </source>
</evidence>
<dbReference type="InterPro" id="IPR036264">
    <property type="entry name" value="Bact_exopeptidase_dim_dom"/>
</dbReference>
<dbReference type="EMBL" id="QVTE01000008">
    <property type="protein sequence ID" value="RFU70916.1"/>
    <property type="molecule type" value="Genomic_DNA"/>
</dbReference>
<dbReference type="NCBIfam" id="TIGR01891">
    <property type="entry name" value="amidohydrolases"/>
    <property type="match status" value="1"/>
</dbReference>
<keyword evidence="4" id="KW-1185">Reference proteome</keyword>
<dbReference type="OrthoDB" id="9776731at2"/>
<dbReference type="InterPro" id="IPR037484">
    <property type="entry name" value="AmhX-like"/>
</dbReference>
<dbReference type="SUPFAM" id="SSF53187">
    <property type="entry name" value="Zn-dependent exopeptidases"/>
    <property type="match status" value="1"/>
</dbReference>
<evidence type="ECO:0000313" key="4">
    <source>
        <dbReference type="Proteomes" id="UP000264541"/>
    </source>
</evidence>
<dbReference type="Pfam" id="PF01546">
    <property type="entry name" value="Peptidase_M20"/>
    <property type="match status" value="1"/>
</dbReference>
<dbReference type="PIRSF" id="PIRSF005962">
    <property type="entry name" value="Pept_M20D_amidohydro"/>
    <property type="match status" value="1"/>
</dbReference>
<gene>
    <name evidence="3" type="ORF">D0469_02905</name>
</gene>
<comment type="caution">
    <text evidence="3">The sequence shown here is derived from an EMBL/GenBank/DDBJ whole genome shotgun (WGS) entry which is preliminary data.</text>
</comment>
<proteinExistence type="predicted"/>
<sequence length="382" mass="41990">MRDFLETLLPELDSIFEHLHANGETSWNEHKTTDYIADFLKRHGLEVTTFSDCPGAVGEWKPSKESGLTVGVRADMDALWQEVNGTFKGNHSCGHDAHMTMVLGTMLLLKKMNVQIPGNLKFIFQPAEEVAEGALKMIEKGVMEGIDFLYGVHLRPIEEVPYGKASSGIIHGASTTIAGKIIGFDGHGARPHLAVNAIEVISTIVEQLKGIHLNPLVPYSVKMTQASAGGPNSNIIPGSATFHLDLRAQSNEAMEELISKVEQILIKTGELYGVEIENELTERVYAAVISDMAEKMMAKAIQLTMGEEAYVHPIITPGGEDFHFYTKERPNIKATMLGLGCDLEPGLHHPYMHFKREALVSGIEILARTILETFNKYGEAGK</sequence>
<protein>
    <submittedName>
        <fullName evidence="3">Amidohydrolase</fullName>
    </submittedName>
</protein>
<feature type="binding site" evidence="1">
    <location>
        <position position="93"/>
    </location>
    <ligand>
        <name>Mn(2+)</name>
        <dbReference type="ChEBI" id="CHEBI:29035"/>
        <label>2</label>
    </ligand>
</feature>
<dbReference type="Gene3D" id="3.30.70.360">
    <property type="match status" value="1"/>
</dbReference>
<dbReference type="SUPFAM" id="SSF55031">
    <property type="entry name" value="Bacterial exopeptidase dimerisation domain"/>
    <property type="match status" value="1"/>
</dbReference>
<dbReference type="PANTHER" id="PTHR11014">
    <property type="entry name" value="PEPTIDASE M20 FAMILY MEMBER"/>
    <property type="match status" value="1"/>
</dbReference>
<evidence type="ECO:0000256" key="1">
    <source>
        <dbReference type="PIRSR" id="PIRSR005962-1"/>
    </source>
</evidence>
<dbReference type="InterPro" id="IPR011650">
    <property type="entry name" value="Peptidase_M20_dimer"/>
</dbReference>
<dbReference type="Gene3D" id="3.40.630.10">
    <property type="entry name" value="Zn peptidases"/>
    <property type="match status" value="1"/>
</dbReference>
<keyword evidence="1" id="KW-0479">Metal-binding</keyword>
<keyword evidence="3" id="KW-0378">Hydrolase</keyword>
<dbReference type="AlphaFoldDB" id="A0A372LS79"/>
<feature type="binding site" evidence="1">
    <location>
        <position position="129"/>
    </location>
    <ligand>
        <name>Mn(2+)</name>
        <dbReference type="ChEBI" id="CHEBI:29035"/>
        <label>2</label>
    </ligand>
</feature>